<name>A0A0A9FJA9_ARUDO</name>
<dbReference type="EMBL" id="GBRH01186572">
    <property type="protein sequence ID" value="JAE11324.1"/>
    <property type="molecule type" value="Transcribed_RNA"/>
</dbReference>
<reference evidence="1" key="2">
    <citation type="journal article" date="2015" name="Data Brief">
        <title>Shoot transcriptome of the giant reed, Arundo donax.</title>
        <authorList>
            <person name="Barrero R.A."/>
            <person name="Guerrero F.D."/>
            <person name="Moolhuijzen P."/>
            <person name="Goolsby J.A."/>
            <person name="Tidwell J."/>
            <person name="Bellgard S.E."/>
            <person name="Bellgard M.I."/>
        </authorList>
    </citation>
    <scope>NUCLEOTIDE SEQUENCE</scope>
    <source>
        <tissue evidence="1">Shoot tissue taken approximately 20 cm above the soil surface</tissue>
    </source>
</reference>
<accession>A0A0A9FJA9</accession>
<evidence type="ECO:0000313" key="1">
    <source>
        <dbReference type="EMBL" id="JAE11324.1"/>
    </source>
</evidence>
<dbReference type="AlphaFoldDB" id="A0A0A9FJA9"/>
<reference evidence="1" key="1">
    <citation type="submission" date="2014-09" db="EMBL/GenBank/DDBJ databases">
        <authorList>
            <person name="Magalhaes I.L.F."/>
            <person name="Oliveira U."/>
            <person name="Santos F.R."/>
            <person name="Vidigal T.H.D.A."/>
            <person name="Brescovit A.D."/>
            <person name="Santos A.J."/>
        </authorList>
    </citation>
    <scope>NUCLEOTIDE SEQUENCE</scope>
    <source>
        <tissue evidence="1">Shoot tissue taken approximately 20 cm above the soil surface</tissue>
    </source>
</reference>
<sequence length="30" mass="3636">MANYIYVSARRCLEDNENCFEQLYHPDGFH</sequence>
<protein>
    <submittedName>
        <fullName evidence="1">Uncharacterized protein</fullName>
    </submittedName>
</protein>
<proteinExistence type="predicted"/>
<organism evidence="1">
    <name type="scientific">Arundo donax</name>
    <name type="common">Giant reed</name>
    <name type="synonym">Donax arundinaceus</name>
    <dbReference type="NCBI Taxonomy" id="35708"/>
    <lineage>
        <taxon>Eukaryota</taxon>
        <taxon>Viridiplantae</taxon>
        <taxon>Streptophyta</taxon>
        <taxon>Embryophyta</taxon>
        <taxon>Tracheophyta</taxon>
        <taxon>Spermatophyta</taxon>
        <taxon>Magnoliopsida</taxon>
        <taxon>Liliopsida</taxon>
        <taxon>Poales</taxon>
        <taxon>Poaceae</taxon>
        <taxon>PACMAD clade</taxon>
        <taxon>Arundinoideae</taxon>
        <taxon>Arundineae</taxon>
        <taxon>Arundo</taxon>
    </lineage>
</organism>